<dbReference type="OrthoDB" id="2627859at2759"/>
<dbReference type="Proteomes" id="UP000807769">
    <property type="component" value="Unassembled WGS sequence"/>
</dbReference>
<organism evidence="1 2">
    <name type="scientific">Suillus subaureus</name>
    <dbReference type="NCBI Taxonomy" id="48587"/>
    <lineage>
        <taxon>Eukaryota</taxon>
        <taxon>Fungi</taxon>
        <taxon>Dikarya</taxon>
        <taxon>Basidiomycota</taxon>
        <taxon>Agaricomycotina</taxon>
        <taxon>Agaricomycetes</taxon>
        <taxon>Agaricomycetidae</taxon>
        <taxon>Boletales</taxon>
        <taxon>Suillineae</taxon>
        <taxon>Suillaceae</taxon>
        <taxon>Suillus</taxon>
    </lineage>
</organism>
<reference evidence="1" key="1">
    <citation type="journal article" date="2020" name="New Phytol.">
        <title>Comparative genomics reveals dynamic genome evolution in host specialist ectomycorrhizal fungi.</title>
        <authorList>
            <person name="Lofgren L.A."/>
            <person name="Nguyen N.H."/>
            <person name="Vilgalys R."/>
            <person name="Ruytinx J."/>
            <person name="Liao H.L."/>
            <person name="Branco S."/>
            <person name="Kuo A."/>
            <person name="LaButti K."/>
            <person name="Lipzen A."/>
            <person name="Andreopoulos W."/>
            <person name="Pangilinan J."/>
            <person name="Riley R."/>
            <person name="Hundley H."/>
            <person name="Na H."/>
            <person name="Barry K."/>
            <person name="Grigoriev I.V."/>
            <person name="Stajich J.E."/>
            <person name="Kennedy P.G."/>
        </authorList>
    </citation>
    <scope>NUCLEOTIDE SEQUENCE</scope>
    <source>
        <strain evidence="1">MN1</strain>
    </source>
</reference>
<dbReference type="RefSeq" id="XP_041186904.1">
    <property type="nucleotide sequence ID" value="XM_041344293.1"/>
</dbReference>
<protein>
    <submittedName>
        <fullName evidence="1">Uncharacterized protein</fullName>
    </submittedName>
</protein>
<proteinExistence type="predicted"/>
<name>A0A9P7J600_9AGAM</name>
<sequence length="396" mass="45292">MSSSRLQYTVELSGQHLLLVPNTGDLTPVSQRLQLLRDRAHAWFKFDLHSFKTISIPNIRSGHETFFNDGHFYFWDNMENSATIIPVLPKPSQQIIKRKWSPEALCLVPHSFNRKVFIDPGQNLIVMLYSPDYDFETFYIDLRALDSGGIHPQAAGRELFLSDLPEDDDDLIETTGTSLKGCGKHFALRRECVTSVEDEDGEGISREHMLHLQIWDWQHSTTSSSVLSDVIRYPATRSSDFCFLENNRLLVVIEDLRLYSIEDMSQAPQLLASFLSPLLLSNIQCLFPMDDIEHGAQLQMQDRQMITPDPTNQLLCLIASDLVFVISTRIFFDLDGIAAATPIPWSHWGPSNTRVLEHPDPLRFKIHVRGNRVLQSFEVDAGSIQYKLRMMDFSPR</sequence>
<gene>
    <name evidence="1" type="ORF">BJ212DRAFT_896249</name>
</gene>
<keyword evidence="2" id="KW-1185">Reference proteome</keyword>
<dbReference type="GeneID" id="64638309"/>
<accession>A0A9P7J600</accession>
<comment type="caution">
    <text evidence="1">The sequence shown here is derived from an EMBL/GenBank/DDBJ whole genome shotgun (WGS) entry which is preliminary data.</text>
</comment>
<evidence type="ECO:0000313" key="2">
    <source>
        <dbReference type="Proteomes" id="UP000807769"/>
    </source>
</evidence>
<evidence type="ECO:0000313" key="1">
    <source>
        <dbReference type="EMBL" id="KAG1804392.1"/>
    </source>
</evidence>
<dbReference type="AlphaFoldDB" id="A0A9P7J600"/>
<dbReference type="EMBL" id="JABBWG010000058">
    <property type="protein sequence ID" value="KAG1804392.1"/>
    <property type="molecule type" value="Genomic_DNA"/>
</dbReference>